<evidence type="ECO:0000313" key="1">
    <source>
        <dbReference type="EMBL" id="CAE6507766.1"/>
    </source>
</evidence>
<dbReference type="CDD" id="cd07178">
    <property type="entry name" value="terB_like_YebE"/>
    <property type="match status" value="1"/>
</dbReference>
<reference evidence="2 3" key="1">
    <citation type="submission" date="2016-10" db="EMBL/GenBank/DDBJ databases">
        <authorList>
            <person name="de Groot N.N."/>
        </authorList>
    </citation>
    <scope>NUCLEOTIDE SEQUENCE [LARGE SCALE GENOMIC DNA]</scope>
    <source>
        <strain evidence="2 3">Nm146</strain>
    </source>
</reference>
<dbReference type="STRING" id="52442.SAMN05421880_10592"/>
<gene>
    <name evidence="1" type="ORF">NMYAN_270005</name>
    <name evidence="2" type="ORF">SAMN05421880_10592</name>
</gene>
<dbReference type="Proteomes" id="UP000601736">
    <property type="component" value="Unassembled WGS sequence"/>
</dbReference>
<protein>
    <submittedName>
        <fullName evidence="2">Uncharacterized membrane protein YebE, DUF533 family</fullName>
    </submittedName>
</protein>
<evidence type="ECO:0000313" key="2">
    <source>
        <dbReference type="EMBL" id="SFM06668.1"/>
    </source>
</evidence>
<accession>A0A1I4MTV2</accession>
<dbReference type="InterPro" id="IPR007486">
    <property type="entry name" value="YebE"/>
</dbReference>
<name>A0A1I4MTV2_9PROT</name>
<dbReference type="Proteomes" id="UP000199561">
    <property type="component" value="Unassembled WGS sequence"/>
</dbReference>
<dbReference type="SUPFAM" id="SSF158682">
    <property type="entry name" value="TerB-like"/>
    <property type="match status" value="1"/>
</dbReference>
<dbReference type="Pfam" id="PF04391">
    <property type="entry name" value="DUF533"/>
    <property type="match status" value="1"/>
</dbReference>
<dbReference type="InterPro" id="IPR029024">
    <property type="entry name" value="TerB-like"/>
</dbReference>
<reference evidence="1" key="2">
    <citation type="submission" date="2021-02" db="EMBL/GenBank/DDBJ databases">
        <authorList>
            <person name="Han P."/>
        </authorList>
    </citation>
    <scope>NUCLEOTIDE SEQUENCE</scope>
    <source>
        <strain evidence="1">Nitrosomonas nitrosa 18-3D</strain>
    </source>
</reference>
<dbReference type="EMBL" id="FOUF01000005">
    <property type="protein sequence ID" value="SFM06668.1"/>
    <property type="molecule type" value="Genomic_DNA"/>
</dbReference>
<dbReference type="RefSeq" id="WP_090666750.1">
    <property type="nucleotide sequence ID" value="NZ_CAJNAP010000020.1"/>
</dbReference>
<organism evidence="2 3">
    <name type="scientific">Nitrosomonas nitrosa</name>
    <dbReference type="NCBI Taxonomy" id="52442"/>
    <lineage>
        <taxon>Bacteria</taxon>
        <taxon>Pseudomonadati</taxon>
        <taxon>Pseudomonadota</taxon>
        <taxon>Betaproteobacteria</taxon>
        <taxon>Nitrosomonadales</taxon>
        <taxon>Nitrosomonadaceae</taxon>
        <taxon>Nitrosomonas</taxon>
    </lineage>
</organism>
<dbReference type="OrthoDB" id="5459344at2"/>
<keyword evidence="3" id="KW-1185">Reference proteome</keyword>
<proteinExistence type="predicted"/>
<dbReference type="Gene3D" id="1.10.3680.10">
    <property type="entry name" value="TerB-like"/>
    <property type="match status" value="1"/>
</dbReference>
<dbReference type="EMBL" id="CAJNAP010000020">
    <property type="protein sequence ID" value="CAE6507766.1"/>
    <property type="molecule type" value="Genomic_DNA"/>
</dbReference>
<evidence type="ECO:0000313" key="3">
    <source>
        <dbReference type="Proteomes" id="UP000199561"/>
    </source>
</evidence>
<dbReference type="AlphaFoldDB" id="A0A1I4MTV2"/>
<sequence length="246" mass="26218">MSYSEIIGRMLKTMTDEGRSRIEHVANTPQSTTDQTVNKWLGIVENFLHSKQMGDVTGKQIGTIGAVAGALLGGGSAAIKGALGGGALSMLGALAVNALQKKYPPQSAGIQEKGLADSLPKEQVETMVSADTQKLIVRAMISAAKADGALDPSEMNKIMGKVGEDGITDEERQFIRDELNQPIDLNKLASSIPSQMVAAQVYAASLFAIDIDTDEEKIYMRQLAQALNLDSDTVKRLHEMTGAPMV</sequence>